<gene>
    <name evidence="2" type="ORF">DSM100688_1891</name>
</gene>
<dbReference type="Proteomes" id="UP000482084">
    <property type="component" value="Unassembled WGS sequence"/>
</dbReference>
<organism evidence="2 3">
    <name type="scientific">Bifidobacterium ramosum</name>
    <dbReference type="NCBI Taxonomy" id="1798158"/>
    <lineage>
        <taxon>Bacteria</taxon>
        <taxon>Bacillati</taxon>
        <taxon>Actinomycetota</taxon>
        <taxon>Actinomycetes</taxon>
        <taxon>Bifidobacteriales</taxon>
        <taxon>Bifidobacteriaceae</taxon>
        <taxon>Bifidobacterium</taxon>
    </lineage>
</organism>
<evidence type="ECO:0000256" key="1">
    <source>
        <dbReference type="SAM" id="MobiDB-lite"/>
    </source>
</evidence>
<dbReference type="EMBL" id="WBSM01000011">
    <property type="protein sequence ID" value="KAB8287116.1"/>
    <property type="molecule type" value="Genomic_DNA"/>
</dbReference>
<sequence>MCMRKGIVDEYTYRFHWDETSFVYRVTCEEMPELPAAESRDSDRALGQMKRSVCAKSGKLPEPLHPGRGAELTAASQTGARNVCLSRMNWETIDAMSPLSADDRRLLSHRLRWDDVDIDGHMTADLYRMAYDAYRALEAMWIGLAAANRDHDQDNGDERQAAKYDARRHDLGREFIALDRHDRDTVVGTLIGWLREYAVDSRLLYEHELHLEPGMSSEERMRIITGKPSLPVLRDLFAVSWRSNIKLVKALHRNWPWAADLDQMPAGWKVRFGAELLDDMQTVIGLGLTGFKLDQVKEKYGGLRVYFDDDAWDALAREERSAEWLDLAGLMHSLIAMYESLSTCTCVDCGAQDDIRRPRTGWILPLCERCYLSRHVNDGHAEMLATTRAFDDWEELIGQQDDTPLADWVRDNVRGCDDPRLADLHIRKLIRLRDAESGVAAGDDDQRATGSVAVPIPLAVTDAAMPNHATTDRSPAVSEQKETAMTDDHRDDHAWKPRADWRTRAERCPLLAQVMENQLVPDRVIRRIVDHPLFAQVRSHFFTPMEGLGQCDHCDHLDDFRYELSPAWMIALSDRFGGRYLSPNQRMQLLAHADASAWEGVFAVAAKRYASPHISGGTKMFGCNQEYAYLLRAAARLLDCGGPELLQGFLTMFRLAPAVGCQMSIGRSSCELMW</sequence>
<evidence type="ECO:0000313" key="2">
    <source>
        <dbReference type="EMBL" id="KAB8287116.1"/>
    </source>
</evidence>
<name>A0A6L4WXZ5_9BIFI</name>
<accession>A0A6L4WXZ5</accession>
<dbReference type="AlphaFoldDB" id="A0A6L4WXZ5"/>
<reference evidence="2 3" key="1">
    <citation type="submission" date="2019-10" db="EMBL/GenBank/DDBJ databases">
        <title>Characterization of the phylogenetic diversity of two novel species belonging to the genus Bifidobacterium: Bifidobacterium cebidarum sp. nov. and Bifidobacterium leontopitheci sp. nov.</title>
        <authorList>
            <person name="Lugli G.A."/>
            <person name="Duranti S."/>
            <person name="Milani C."/>
            <person name="Turroni F."/>
            <person name="Ventura M."/>
        </authorList>
    </citation>
    <scope>NUCLEOTIDE SEQUENCE [LARGE SCALE GENOMIC DNA]</scope>
    <source>
        <strain evidence="2 3">DSM 100688</strain>
    </source>
</reference>
<protein>
    <submittedName>
        <fullName evidence="2">Uncharacterized protein</fullName>
    </submittedName>
</protein>
<evidence type="ECO:0000313" key="3">
    <source>
        <dbReference type="Proteomes" id="UP000482084"/>
    </source>
</evidence>
<keyword evidence="3" id="KW-1185">Reference proteome</keyword>
<comment type="caution">
    <text evidence="2">The sequence shown here is derived from an EMBL/GenBank/DDBJ whole genome shotgun (WGS) entry which is preliminary data.</text>
</comment>
<feature type="compositionally biased region" description="Basic and acidic residues" evidence="1">
    <location>
        <begin position="479"/>
        <end position="492"/>
    </location>
</feature>
<feature type="region of interest" description="Disordered" evidence="1">
    <location>
        <begin position="466"/>
        <end position="492"/>
    </location>
</feature>
<proteinExistence type="predicted"/>